<keyword evidence="3" id="KW-1185">Reference proteome</keyword>
<reference evidence="2" key="2">
    <citation type="submission" date="2019-07" db="EMBL/GenBank/DDBJ databases">
        <authorList>
            <person name="Seetharam A."/>
            <person name="Woodhouse M."/>
            <person name="Cannon E."/>
        </authorList>
    </citation>
    <scope>NUCLEOTIDE SEQUENCE [LARGE SCALE GENOMIC DNA]</scope>
    <source>
        <strain evidence="2">cv. B73</strain>
    </source>
</reference>
<dbReference type="Proteomes" id="UP000007305">
    <property type="component" value="Chromosome 3"/>
</dbReference>
<evidence type="ECO:0000256" key="1">
    <source>
        <dbReference type="SAM" id="MobiDB-lite"/>
    </source>
</evidence>
<reference evidence="3" key="1">
    <citation type="submission" date="2015-12" db="EMBL/GenBank/DDBJ databases">
        <title>Update maize B73 reference genome by single molecule sequencing technologies.</title>
        <authorList>
            <consortium name="Maize Genome Sequencing Project"/>
            <person name="Ware D."/>
        </authorList>
    </citation>
    <scope>NUCLEOTIDE SEQUENCE [LARGE SCALE GENOMIC DNA]</scope>
    <source>
        <strain evidence="3">cv. B73</strain>
    </source>
</reference>
<dbReference type="Gramene" id="Zm00001eb147620_T001">
    <property type="protein sequence ID" value="Zm00001eb147620_P001"/>
    <property type="gene ID" value="Zm00001eb147620"/>
</dbReference>
<name>A0A804NAT1_MAIZE</name>
<dbReference type="AlphaFoldDB" id="A0A804NAT1"/>
<protein>
    <submittedName>
        <fullName evidence="2">Uncharacterized protein</fullName>
    </submittedName>
</protein>
<dbReference type="EnsemblPlants" id="Zm00001eb147620_T001">
    <property type="protein sequence ID" value="Zm00001eb147620_P001"/>
    <property type="gene ID" value="Zm00001eb147620"/>
</dbReference>
<organism evidence="2 3">
    <name type="scientific">Zea mays</name>
    <name type="common">Maize</name>
    <dbReference type="NCBI Taxonomy" id="4577"/>
    <lineage>
        <taxon>Eukaryota</taxon>
        <taxon>Viridiplantae</taxon>
        <taxon>Streptophyta</taxon>
        <taxon>Embryophyta</taxon>
        <taxon>Tracheophyta</taxon>
        <taxon>Spermatophyta</taxon>
        <taxon>Magnoliopsida</taxon>
        <taxon>Liliopsida</taxon>
        <taxon>Poales</taxon>
        <taxon>Poaceae</taxon>
        <taxon>PACMAD clade</taxon>
        <taxon>Panicoideae</taxon>
        <taxon>Andropogonodae</taxon>
        <taxon>Andropogoneae</taxon>
        <taxon>Tripsacinae</taxon>
        <taxon>Zea</taxon>
    </lineage>
</organism>
<proteinExistence type="predicted"/>
<accession>A0A804NAT1</accession>
<dbReference type="InParanoid" id="A0A804NAT1"/>
<reference evidence="2" key="3">
    <citation type="submission" date="2021-05" db="UniProtKB">
        <authorList>
            <consortium name="EnsemblPlants"/>
        </authorList>
    </citation>
    <scope>IDENTIFICATION</scope>
    <source>
        <strain evidence="2">cv. B73</strain>
    </source>
</reference>
<evidence type="ECO:0000313" key="2">
    <source>
        <dbReference type="EnsemblPlants" id="Zm00001eb147620_P001"/>
    </source>
</evidence>
<sequence>MHATRPPARAYFSGIGSHAARIFRARRARERPKAVKPARPAPRPTQAPATGLHACRWSNLGATAPWAMHMADERAAGRWCGAPPLFKRHGFPFPPTRSNTPGARQSKRNEVVLPPLSGAGARDLIPTARPCRGRAVWPYHWYLPSDAPKA</sequence>
<feature type="region of interest" description="Disordered" evidence="1">
    <location>
        <begin position="29"/>
        <end position="49"/>
    </location>
</feature>
<evidence type="ECO:0000313" key="3">
    <source>
        <dbReference type="Proteomes" id="UP000007305"/>
    </source>
</evidence>